<evidence type="ECO:0000313" key="9">
    <source>
        <dbReference type="Proteomes" id="UP000005408"/>
    </source>
</evidence>
<dbReference type="EnsemblMetazoa" id="G1859.7">
    <property type="protein sequence ID" value="G1859.7:cds"/>
    <property type="gene ID" value="G1859"/>
</dbReference>
<evidence type="ECO:0000256" key="4">
    <source>
        <dbReference type="ARBA" id="ARBA00022989"/>
    </source>
</evidence>
<comment type="similarity">
    <text evidence="2">Belongs to the PA-phosphatase related phosphoesterase family.</text>
</comment>
<feature type="transmembrane region" description="Helical" evidence="6">
    <location>
        <begin position="215"/>
        <end position="231"/>
    </location>
</feature>
<reference evidence="8" key="1">
    <citation type="submission" date="2022-08" db="UniProtKB">
        <authorList>
            <consortium name="EnsemblMetazoa"/>
        </authorList>
    </citation>
    <scope>IDENTIFICATION</scope>
    <source>
        <strain evidence="8">05x7-T-G4-1.051#20</strain>
    </source>
</reference>
<evidence type="ECO:0000259" key="7">
    <source>
        <dbReference type="SMART" id="SM00014"/>
    </source>
</evidence>
<dbReference type="EnsemblMetazoa" id="G1859.3">
    <property type="protein sequence ID" value="G1859.3:cds"/>
    <property type="gene ID" value="G1859"/>
</dbReference>
<dbReference type="InterPro" id="IPR036938">
    <property type="entry name" value="PAP2/HPO_sf"/>
</dbReference>
<feature type="domain" description="Phosphatidic acid phosphatase type 2/haloperoxidase" evidence="7">
    <location>
        <begin position="114"/>
        <end position="258"/>
    </location>
</feature>
<dbReference type="EnsemblMetazoa" id="G1859.9">
    <property type="protein sequence ID" value="G1859.9:cds"/>
    <property type="gene ID" value="G1859"/>
</dbReference>
<dbReference type="EnsemblMetazoa" id="G1859.1">
    <property type="protein sequence ID" value="G1859.1:cds"/>
    <property type="gene ID" value="G1859"/>
</dbReference>
<dbReference type="PANTHER" id="PTHR10165">
    <property type="entry name" value="LIPID PHOSPHATE PHOSPHATASE"/>
    <property type="match status" value="1"/>
</dbReference>
<dbReference type="EnsemblMetazoa" id="G1859.5">
    <property type="protein sequence ID" value="G1859.5:cds"/>
    <property type="gene ID" value="G1859"/>
</dbReference>
<evidence type="ECO:0000256" key="5">
    <source>
        <dbReference type="ARBA" id="ARBA00023136"/>
    </source>
</evidence>
<evidence type="ECO:0000256" key="3">
    <source>
        <dbReference type="ARBA" id="ARBA00022692"/>
    </source>
</evidence>
<dbReference type="GO" id="GO:0008195">
    <property type="term" value="F:phosphatidate phosphatase activity"/>
    <property type="evidence" value="ECO:0007669"/>
    <property type="project" value="TreeGrafter"/>
</dbReference>
<name>A0A8W8JH77_MAGGI</name>
<evidence type="ECO:0000256" key="1">
    <source>
        <dbReference type="ARBA" id="ARBA00004141"/>
    </source>
</evidence>
<accession>A0A8W8JH77</accession>
<evidence type="ECO:0000256" key="6">
    <source>
        <dbReference type="SAM" id="Phobius"/>
    </source>
</evidence>
<dbReference type="PANTHER" id="PTHR10165:SF174">
    <property type="entry name" value="PHOSPHATIDIC ACID PHOSPHATASE TYPE 2_HALOPEROXIDASE DOMAIN-CONTAINING PROTEIN"/>
    <property type="match status" value="1"/>
</dbReference>
<dbReference type="EnsemblMetazoa" id="G1859.8">
    <property type="protein sequence ID" value="G1859.8:cds"/>
    <property type="gene ID" value="G1859"/>
</dbReference>
<dbReference type="EnsemblMetazoa" id="G1859.6">
    <property type="protein sequence ID" value="G1859.6:cds"/>
    <property type="gene ID" value="G1859"/>
</dbReference>
<keyword evidence="5 6" id="KW-0472">Membrane</keyword>
<dbReference type="Gene3D" id="1.20.144.10">
    <property type="entry name" value="Phosphatidic acid phosphatase type 2/haloperoxidase"/>
    <property type="match status" value="1"/>
</dbReference>
<dbReference type="SUPFAM" id="SSF48317">
    <property type="entry name" value="Acid phosphatase/Vanadium-dependent haloperoxidase"/>
    <property type="match status" value="1"/>
</dbReference>
<feature type="transmembrane region" description="Helical" evidence="6">
    <location>
        <begin position="107"/>
        <end position="128"/>
    </location>
</feature>
<feature type="transmembrane region" description="Helical" evidence="6">
    <location>
        <begin position="185"/>
        <end position="203"/>
    </location>
</feature>
<feature type="transmembrane region" description="Helical" evidence="6">
    <location>
        <begin position="243"/>
        <end position="261"/>
    </location>
</feature>
<dbReference type="GO" id="GO:0005886">
    <property type="term" value="C:plasma membrane"/>
    <property type="evidence" value="ECO:0007669"/>
    <property type="project" value="TreeGrafter"/>
</dbReference>
<dbReference type="AlphaFoldDB" id="A0A8W8JH77"/>
<dbReference type="OMA" id="TCTENEH"/>
<sequence length="338" mass="37987">MTRGAEDGNPCREENRGRNLFIQIFVDFILLLAVGVPVIVSYNGGIPPFRRGFFCDDNSIKYPYVEDTISDAVLMGVGFTMAFILVIFVEVPRYMSSKLPMAKSRELVICVKSCCVSLLGFAITMGFVQSLKYSVGALRPHFLDVCKPDFSAFNCSQGYISQYTCTETKFSDSILRRSRTSFPSGHAAFSMYIAVYLSLFFEVRCAFWFSRSLKPLMQACLFLFSVLVSVTRVQDHKHHPHDVIAGSILGIIVGLFVFKTLGEKAARSREINLFVPFLRKQDTDSEPRTPTPLLQHDRTSFLRLSNQKNECNGNYSFNKSSSSPSLTNEIICRDGLPV</sequence>
<keyword evidence="9" id="KW-1185">Reference proteome</keyword>
<keyword evidence="3 6" id="KW-0812">Transmembrane</keyword>
<dbReference type="Pfam" id="PF01569">
    <property type="entry name" value="PAP2"/>
    <property type="match status" value="1"/>
</dbReference>
<dbReference type="InterPro" id="IPR043216">
    <property type="entry name" value="PAP-like"/>
</dbReference>
<dbReference type="CDD" id="cd03384">
    <property type="entry name" value="PAP2_wunen"/>
    <property type="match status" value="1"/>
</dbReference>
<organism evidence="8 9">
    <name type="scientific">Magallana gigas</name>
    <name type="common">Pacific oyster</name>
    <name type="synonym">Crassostrea gigas</name>
    <dbReference type="NCBI Taxonomy" id="29159"/>
    <lineage>
        <taxon>Eukaryota</taxon>
        <taxon>Metazoa</taxon>
        <taxon>Spiralia</taxon>
        <taxon>Lophotrochozoa</taxon>
        <taxon>Mollusca</taxon>
        <taxon>Bivalvia</taxon>
        <taxon>Autobranchia</taxon>
        <taxon>Pteriomorphia</taxon>
        <taxon>Ostreida</taxon>
        <taxon>Ostreoidea</taxon>
        <taxon>Ostreidae</taxon>
        <taxon>Magallana</taxon>
    </lineage>
</organism>
<feature type="transmembrane region" description="Helical" evidence="6">
    <location>
        <begin position="20"/>
        <end position="40"/>
    </location>
</feature>
<dbReference type="SMART" id="SM00014">
    <property type="entry name" value="acidPPc"/>
    <property type="match status" value="1"/>
</dbReference>
<evidence type="ECO:0000313" key="8">
    <source>
        <dbReference type="EnsemblMetazoa" id="G1859.9:cds"/>
    </source>
</evidence>
<dbReference type="InterPro" id="IPR000326">
    <property type="entry name" value="PAP2/HPO"/>
</dbReference>
<dbReference type="Proteomes" id="UP000005408">
    <property type="component" value="Unassembled WGS sequence"/>
</dbReference>
<dbReference type="EnsemblMetazoa" id="G1859.2">
    <property type="protein sequence ID" value="G1859.2:cds"/>
    <property type="gene ID" value="G1859"/>
</dbReference>
<feature type="transmembrane region" description="Helical" evidence="6">
    <location>
        <begin position="72"/>
        <end position="95"/>
    </location>
</feature>
<proteinExistence type="inferred from homology"/>
<dbReference type="GO" id="GO:0007165">
    <property type="term" value="P:signal transduction"/>
    <property type="evidence" value="ECO:0007669"/>
    <property type="project" value="TreeGrafter"/>
</dbReference>
<dbReference type="GO" id="GO:0046839">
    <property type="term" value="P:phospholipid dephosphorylation"/>
    <property type="evidence" value="ECO:0007669"/>
    <property type="project" value="TreeGrafter"/>
</dbReference>
<comment type="subcellular location">
    <subcellularLocation>
        <location evidence="1">Membrane</location>
        <topology evidence="1">Multi-pass membrane protein</topology>
    </subcellularLocation>
</comment>
<dbReference type="EnsemblMetazoa" id="G1859.4">
    <property type="protein sequence ID" value="G1859.4:cds"/>
    <property type="gene ID" value="G1859"/>
</dbReference>
<protein>
    <recommendedName>
        <fullName evidence="7">Phosphatidic acid phosphatase type 2/haloperoxidase domain-containing protein</fullName>
    </recommendedName>
</protein>
<dbReference type="GO" id="GO:0006644">
    <property type="term" value="P:phospholipid metabolic process"/>
    <property type="evidence" value="ECO:0007669"/>
    <property type="project" value="InterPro"/>
</dbReference>
<evidence type="ECO:0000256" key="2">
    <source>
        <dbReference type="ARBA" id="ARBA00008816"/>
    </source>
</evidence>
<dbReference type="OrthoDB" id="8907274at2759"/>
<keyword evidence="4 6" id="KW-1133">Transmembrane helix</keyword>